<feature type="transmembrane region" description="Helical" evidence="2">
    <location>
        <begin position="650"/>
        <end position="671"/>
    </location>
</feature>
<proteinExistence type="predicted"/>
<comment type="caution">
    <text evidence="3">The sequence shown here is derived from an EMBL/GenBank/DDBJ whole genome shotgun (WGS) entry which is preliminary data.</text>
</comment>
<feature type="transmembrane region" description="Helical" evidence="2">
    <location>
        <begin position="457"/>
        <end position="480"/>
    </location>
</feature>
<evidence type="ECO:0000256" key="1">
    <source>
        <dbReference type="PROSITE-ProRule" id="PRU00221"/>
    </source>
</evidence>
<feature type="transmembrane region" description="Helical" evidence="2">
    <location>
        <begin position="535"/>
        <end position="555"/>
    </location>
</feature>
<keyword evidence="2" id="KW-0812">Transmembrane</keyword>
<feature type="transmembrane region" description="Helical" evidence="2">
    <location>
        <begin position="586"/>
        <end position="610"/>
    </location>
</feature>
<evidence type="ECO:0008006" key="5">
    <source>
        <dbReference type="Google" id="ProtNLM"/>
    </source>
</evidence>
<feature type="repeat" description="WD" evidence="1">
    <location>
        <begin position="772"/>
        <end position="813"/>
    </location>
</feature>
<keyword evidence="1" id="KW-0853">WD repeat</keyword>
<gene>
    <name evidence="3" type="ORF">ACFQ5G_14470</name>
</gene>
<dbReference type="RefSeq" id="WP_317793312.1">
    <property type="nucleotide sequence ID" value="NZ_AP028461.1"/>
</dbReference>
<dbReference type="PANTHER" id="PTHR19879:SF9">
    <property type="entry name" value="TRANSCRIPTION INITIATION FACTOR TFIID SUBUNIT 5"/>
    <property type="match status" value="1"/>
</dbReference>
<feature type="transmembrane region" description="Helical" evidence="2">
    <location>
        <begin position="501"/>
        <end position="523"/>
    </location>
</feature>
<dbReference type="EMBL" id="JBHTMK010000018">
    <property type="protein sequence ID" value="MFD1366555.1"/>
    <property type="molecule type" value="Genomic_DNA"/>
</dbReference>
<evidence type="ECO:0000313" key="4">
    <source>
        <dbReference type="Proteomes" id="UP001597183"/>
    </source>
</evidence>
<sequence>MTLRRLLGGRKIRAAAAVVLGVVAIALPLFVAMTDKTQRDTLLAVTGIAVSLTAAGLSVWSHFFRTPAPERSTEQQVNDLADIVSAEWRAEASTRLLDSPGVLPLRWSYDGDERTYRFEGRFDDFAGQLASVFATGNQRLLILGEPGAGKTVLAIMLVLGLIEARRPGAATPVLLTVSSWDPLSEKLTDWLDRTLGTVYYGGRREIPAALRHERLVIPVLDGLDEMPESARRSAVAAINEALGGDEAIVLTCRTAEYLDVIAGGSANLVQAPVINVQPVAVAEAITYLQRVAWPRGTDWTPAFAAWTQNPGGPFAAALSTPLMISVARTVYERGGGRPCELLTVATRHAVEDHLLDRLVDAAYVPRPGPDESALEHRDQARIAAPARRYLTELAQYLHTHGKRELAWWEMSRSLLSPWAGPLIGLAGGLLMMIFTAACYAVAAHLGPQDTSEISDAAVAYGTFCGVIFAIGTTLIWYTTATATPGMLSFRLRGSAGRLRSGFVNGAALIAVPAVPLFAVSGAIPFVIGGPDLDTVISFTGSAAVAVAVAALLGLATAAQRWLHAPIVHAAQADPAQYLRQDRRSTLAGAALAGLISAVGFAPLLVCALVLGGAAGRAVTGWPGVPASFDWRSLVHSTVGEADPWHSPEEAVVLIVTPGLIVATWSLSTRAWTKFLVMRFMLAMQRRLPWRLFRFLIDARQRQLVRYSSGCFQFRHVRLQEHLANRTRPVAHRTTTTGSVLVRRSAFAAVVIVLVALPVLQRTLPHDGATAVLTGHHSPIEVLAFSEDGSLLASGDSTGAIMLWTTREPGRLLRPLSPAAPSPDSDRSSLEHRVTSLTFAHGGHSLISVSDTAAYLWDVQTGTKILSLPNPESIRYASFSPRGDYAVAHYSDRFRIWHADGRPTPLGEIRPEGSPLVEFSSDDTKVAVAGTEDNRVTIRRTASGSLVEELPILADEVSSITYSPDDEVLAVGAGTTVRLWRQGGGWLDRPIIHTYGIGPVTFNKTSEVLMTTDGDSRVLLRHSRPGSPIQELNDIAAYPPPMFSPDGSSILSFDDGGDARLFEALTGRPLTRLAFPCSNTSYDDTLFSPDGHTIVTNHCEGLQTWNAADGHLLTDLVGHLGGVRCIAMDPRGEVLASGGYDTSIRLWRLP</sequence>
<protein>
    <recommendedName>
        <fullName evidence="5">WD40 repeat protein</fullName>
    </recommendedName>
</protein>
<dbReference type="Gene3D" id="3.40.50.300">
    <property type="entry name" value="P-loop containing nucleotide triphosphate hydrolases"/>
    <property type="match status" value="1"/>
</dbReference>
<organism evidence="3 4">
    <name type="scientific">Actinoplanes sichuanensis</name>
    <dbReference type="NCBI Taxonomy" id="512349"/>
    <lineage>
        <taxon>Bacteria</taxon>
        <taxon>Bacillati</taxon>
        <taxon>Actinomycetota</taxon>
        <taxon>Actinomycetes</taxon>
        <taxon>Micromonosporales</taxon>
        <taxon>Micromonosporaceae</taxon>
        <taxon>Actinoplanes</taxon>
    </lineage>
</organism>
<dbReference type="Pfam" id="PF00400">
    <property type="entry name" value="WD40"/>
    <property type="match status" value="3"/>
</dbReference>
<dbReference type="SUPFAM" id="SSF52540">
    <property type="entry name" value="P-loop containing nucleoside triphosphate hydrolases"/>
    <property type="match status" value="1"/>
</dbReference>
<keyword evidence="2" id="KW-1133">Transmembrane helix</keyword>
<feature type="transmembrane region" description="Helical" evidence="2">
    <location>
        <begin position="12"/>
        <end position="31"/>
    </location>
</feature>
<feature type="repeat" description="WD" evidence="1">
    <location>
        <begin position="1115"/>
        <end position="1149"/>
    </location>
</feature>
<keyword evidence="4" id="KW-1185">Reference proteome</keyword>
<accession>A0ABW4A8J9</accession>
<reference evidence="4" key="1">
    <citation type="journal article" date="2019" name="Int. J. Syst. Evol. Microbiol.">
        <title>The Global Catalogue of Microorganisms (GCM) 10K type strain sequencing project: providing services to taxonomists for standard genome sequencing and annotation.</title>
        <authorList>
            <consortium name="The Broad Institute Genomics Platform"/>
            <consortium name="The Broad Institute Genome Sequencing Center for Infectious Disease"/>
            <person name="Wu L."/>
            <person name="Ma J."/>
        </authorList>
    </citation>
    <scope>NUCLEOTIDE SEQUENCE [LARGE SCALE GENOMIC DNA]</scope>
    <source>
        <strain evidence="4">CCM 7526</strain>
    </source>
</reference>
<dbReference type="SUPFAM" id="SSF82171">
    <property type="entry name" value="DPP6 N-terminal domain-like"/>
    <property type="match status" value="1"/>
</dbReference>
<dbReference type="InterPro" id="IPR027417">
    <property type="entry name" value="P-loop_NTPase"/>
</dbReference>
<feature type="transmembrane region" description="Helical" evidence="2">
    <location>
        <begin position="740"/>
        <end position="759"/>
    </location>
</feature>
<dbReference type="Proteomes" id="UP001597183">
    <property type="component" value="Unassembled WGS sequence"/>
</dbReference>
<dbReference type="Gene3D" id="2.130.10.10">
    <property type="entry name" value="YVTN repeat-like/Quinoprotein amine dehydrogenase"/>
    <property type="match status" value="2"/>
</dbReference>
<evidence type="ECO:0000256" key="2">
    <source>
        <dbReference type="SAM" id="Phobius"/>
    </source>
</evidence>
<dbReference type="PROSITE" id="PS50082">
    <property type="entry name" value="WD_REPEATS_2"/>
    <property type="match status" value="2"/>
</dbReference>
<dbReference type="SMART" id="SM00320">
    <property type="entry name" value="WD40"/>
    <property type="match status" value="5"/>
</dbReference>
<evidence type="ECO:0000313" key="3">
    <source>
        <dbReference type="EMBL" id="MFD1366555.1"/>
    </source>
</evidence>
<feature type="transmembrane region" description="Helical" evidence="2">
    <location>
        <begin position="43"/>
        <end position="64"/>
    </location>
</feature>
<dbReference type="InterPro" id="IPR015943">
    <property type="entry name" value="WD40/YVTN_repeat-like_dom_sf"/>
</dbReference>
<dbReference type="PANTHER" id="PTHR19879">
    <property type="entry name" value="TRANSCRIPTION INITIATION FACTOR TFIID"/>
    <property type="match status" value="1"/>
</dbReference>
<keyword evidence="2" id="KW-0472">Membrane</keyword>
<feature type="transmembrane region" description="Helical" evidence="2">
    <location>
        <begin position="422"/>
        <end position="445"/>
    </location>
</feature>
<dbReference type="PROSITE" id="PS50294">
    <property type="entry name" value="WD_REPEATS_REGION"/>
    <property type="match status" value="2"/>
</dbReference>
<dbReference type="InterPro" id="IPR001680">
    <property type="entry name" value="WD40_rpt"/>
</dbReference>
<name>A0ABW4A8J9_9ACTN</name>